<feature type="transmembrane region" description="Helical" evidence="1">
    <location>
        <begin position="7"/>
        <end position="27"/>
    </location>
</feature>
<dbReference type="RefSeq" id="WP_091548772.1">
    <property type="nucleotide sequence ID" value="NZ_FONY01000037.1"/>
</dbReference>
<feature type="transmembrane region" description="Helical" evidence="1">
    <location>
        <begin position="39"/>
        <end position="57"/>
    </location>
</feature>
<reference evidence="2 3" key="1">
    <citation type="submission" date="2016-10" db="EMBL/GenBank/DDBJ databases">
        <authorList>
            <person name="de Groot N.N."/>
        </authorList>
    </citation>
    <scope>NUCLEOTIDE SEQUENCE [LARGE SCALE GENOMIC DNA]</scope>
    <source>
        <strain>GEY</strain>
        <strain evidence="3">DSM 9560</strain>
    </source>
</reference>
<dbReference type="Proteomes" id="UP000199513">
    <property type="component" value="Unassembled WGS sequence"/>
</dbReference>
<protein>
    <submittedName>
        <fullName evidence="2">Uncharacterized protein</fullName>
    </submittedName>
</protein>
<keyword evidence="3" id="KW-1185">Reference proteome</keyword>
<evidence type="ECO:0000313" key="2">
    <source>
        <dbReference type="EMBL" id="SFF46086.1"/>
    </source>
</evidence>
<proteinExistence type="predicted"/>
<gene>
    <name evidence="2" type="ORF">SAMN04488541_103719</name>
</gene>
<organism evidence="2 3">
    <name type="scientific">Thermoflexibacter ruber</name>
    <dbReference type="NCBI Taxonomy" id="1003"/>
    <lineage>
        <taxon>Bacteria</taxon>
        <taxon>Pseudomonadati</taxon>
        <taxon>Bacteroidota</taxon>
        <taxon>Cytophagia</taxon>
        <taxon>Cytophagales</taxon>
        <taxon>Thermoflexibacteraceae</taxon>
        <taxon>Thermoflexibacter</taxon>
    </lineage>
</organism>
<name>A0A1I2IZH7_9BACT</name>
<dbReference type="AlphaFoldDB" id="A0A1I2IZH7"/>
<sequence length="134" mass="14750">MNITEIIKTFIGLGIGIFGLFAVAGTLLNHNKDDLQTTIVLFILTSLMAGGGFWLVYSARQSSNRRKYHDLENKVLQAAALNGGRLSVAQLALQTHITTQEAEIWLNKMQERGHAHITVTPDGAVVYEFIGLLK</sequence>
<keyword evidence="1" id="KW-0472">Membrane</keyword>
<accession>A0A1I2IZH7</accession>
<dbReference type="STRING" id="1003.SAMN04488541_103719"/>
<evidence type="ECO:0000256" key="1">
    <source>
        <dbReference type="SAM" id="Phobius"/>
    </source>
</evidence>
<dbReference type="OrthoDB" id="5513872at2"/>
<keyword evidence="1" id="KW-1133">Transmembrane helix</keyword>
<dbReference type="EMBL" id="FONY01000037">
    <property type="protein sequence ID" value="SFF46086.1"/>
    <property type="molecule type" value="Genomic_DNA"/>
</dbReference>
<keyword evidence="1" id="KW-0812">Transmembrane</keyword>
<evidence type="ECO:0000313" key="3">
    <source>
        <dbReference type="Proteomes" id="UP000199513"/>
    </source>
</evidence>